<accession>A0A067QW50</accession>
<organism evidence="1 2">
    <name type="scientific">Zootermopsis nevadensis</name>
    <name type="common">Dampwood termite</name>
    <dbReference type="NCBI Taxonomy" id="136037"/>
    <lineage>
        <taxon>Eukaryota</taxon>
        <taxon>Metazoa</taxon>
        <taxon>Ecdysozoa</taxon>
        <taxon>Arthropoda</taxon>
        <taxon>Hexapoda</taxon>
        <taxon>Insecta</taxon>
        <taxon>Pterygota</taxon>
        <taxon>Neoptera</taxon>
        <taxon>Polyneoptera</taxon>
        <taxon>Dictyoptera</taxon>
        <taxon>Blattodea</taxon>
        <taxon>Blattoidea</taxon>
        <taxon>Termitoidae</taxon>
        <taxon>Termopsidae</taxon>
        <taxon>Zootermopsis</taxon>
    </lineage>
</organism>
<protein>
    <submittedName>
        <fullName evidence="1">Uncharacterized protein</fullName>
    </submittedName>
</protein>
<proteinExistence type="predicted"/>
<evidence type="ECO:0000313" key="1">
    <source>
        <dbReference type="EMBL" id="KDR08750.1"/>
    </source>
</evidence>
<sequence>MDPFPAPCVFDGRQSIGVHAVLKQLCPPVVEAACSLQHLMDPFRRDPEDLDHLAIKYQKPVLP</sequence>
<dbReference type="InParanoid" id="A0A067QW50"/>
<dbReference type="AlphaFoldDB" id="A0A067QW50"/>
<name>A0A067QW50_ZOONE</name>
<dbReference type="Proteomes" id="UP000027135">
    <property type="component" value="Unassembled WGS sequence"/>
</dbReference>
<evidence type="ECO:0000313" key="2">
    <source>
        <dbReference type="Proteomes" id="UP000027135"/>
    </source>
</evidence>
<dbReference type="EMBL" id="KK853301">
    <property type="protein sequence ID" value="KDR08750.1"/>
    <property type="molecule type" value="Genomic_DNA"/>
</dbReference>
<gene>
    <name evidence="1" type="ORF">L798_01486</name>
</gene>
<reference evidence="1 2" key="1">
    <citation type="journal article" date="2014" name="Nat. Commun.">
        <title>Molecular traces of alternative social organization in a termite genome.</title>
        <authorList>
            <person name="Terrapon N."/>
            <person name="Li C."/>
            <person name="Robertson H.M."/>
            <person name="Ji L."/>
            <person name="Meng X."/>
            <person name="Booth W."/>
            <person name="Chen Z."/>
            <person name="Childers C.P."/>
            <person name="Glastad K.M."/>
            <person name="Gokhale K."/>
            <person name="Gowin J."/>
            <person name="Gronenberg W."/>
            <person name="Hermansen R.A."/>
            <person name="Hu H."/>
            <person name="Hunt B.G."/>
            <person name="Huylmans A.K."/>
            <person name="Khalil S.M."/>
            <person name="Mitchell R.D."/>
            <person name="Munoz-Torres M.C."/>
            <person name="Mustard J.A."/>
            <person name="Pan H."/>
            <person name="Reese J.T."/>
            <person name="Scharf M.E."/>
            <person name="Sun F."/>
            <person name="Vogel H."/>
            <person name="Xiao J."/>
            <person name="Yang W."/>
            <person name="Yang Z."/>
            <person name="Yang Z."/>
            <person name="Zhou J."/>
            <person name="Zhu J."/>
            <person name="Brent C.S."/>
            <person name="Elsik C.G."/>
            <person name="Goodisman M.A."/>
            <person name="Liberles D.A."/>
            <person name="Roe R.M."/>
            <person name="Vargo E.L."/>
            <person name="Vilcinskas A."/>
            <person name="Wang J."/>
            <person name="Bornberg-Bauer E."/>
            <person name="Korb J."/>
            <person name="Zhang G."/>
            <person name="Liebig J."/>
        </authorList>
    </citation>
    <scope>NUCLEOTIDE SEQUENCE [LARGE SCALE GENOMIC DNA]</scope>
    <source>
        <tissue evidence="1">Whole organism</tissue>
    </source>
</reference>
<keyword evidence="2" id="KW-1185">Reference proteome</keyword>